<protein>
    <recommendedName>
        <fullName evidence="8">Probable membrane transporter protein</fullName>
    </recommendedName>
</protein>
<evidence type="ECO:0000256" key="6">
    <source>
        <dbReference type="ARBA" id="ARBA00022989"/>
    </source>
</evidence>
<name>A0A369A4U8_9FLAO</name>
<evidence type="ECO:0000256" key="4">
    <source>
        <dbReference type="ARBA" id="ARBA00022475"/>
    </source>
</evidence>
<dbReference type="Proteomes" id="UP000253517">
    <property type="component" value="Unassembled WGS sequence"/>
</dbReference>
<proteinExistence type="inferred from homology"/>
<dbReference type="InterPro" id="IPR002781">
    <property type="entry name" value="TM_pro_TauE-like"/>
</dbReference>
<keyword evidence="5 8" id="KW-0812">Transmembrane</keyword>
<feature type="transmembrane region" description="Helical" evidence="8">
    <location>
        <begin position="148"/>
        <end position="174"/>
    </location>
</feature>
<feature type="transmembrane region" description="Helical" evidence="8">
    <location>
        <begin position="109"/>
        <end position="127"/>
    </location>
</feature>
<dbReference type="InterPro" id="IPR052017">
    <property type="entry name" value="TSUP"/>
</dbReference>
<comment type="similarity">
    <text evidence="2 8">Belongs to the 4-toluene sulfonate uptake permease (TSUP) (TC 2.A.102) family.</text>
</comment>
<evidence type="ECO:0000313" key="9">
    <source>
        <dbReference type="EMBL" id="RCX03376.1"/>
    </source>
</evidence>
<dbReference type="PANTHER" id="PTHR30269:SF0">
    <property type="entry name" value="MEMBRANE TRANSPORTER PROTEIN YFCA-RELATED"/>
    <property type="match status" value="1"/>
</dbReference>
<feature type="transmembrane region" description="Helical" evidence="8">
    <location>
        <begin position="241"/>
        <end position="258"/>
    </location>
</feature>
<dbReference type="GO" id="GO:0005886">
    <property type="term" value="C:plasma membrane"/>
    <property type="evidence" value="ECO:0007669"/>
    <property type="project" value="UniProtKB-SubCell"/>
</dbReference>
<gene>
    <name evidence="9" type="ORF">DES35_103261</name>
</gene>
<sequence length="261" mass="29102">MNEEIALNTHWWMYALYLIGGILTGIINVLAGNGSAITLSLMIFAGMPAGLANGTNRIGAMMQTITSVVAMRKTLRTRRLIALSIPFFIPAFIGSLVGALIVMDLDDYVLKKIIGFLMLLILLSLLLNPKKWRKKTDPNTVINTWKNYLWFFLIGVYTGFIQMGVGIIMLTILVLSMNLSLRDANIIKLMMAMILSIPAFIVFIGYGQIHWPSGMVLALGQSLGSIISTRYFLHSQHATKITHYVLIMILCISILKLFDFV</sequence>
<evidence type="ECO:0000256" key="8">
    <source>
        <dbReference type="RuleBase" id="RU363041"/>
    </source>
</evidence>
<evidence type="ECO:0000256" key="3">
    <source>
        <dbReference type="ARBA" id="ARBA00022448"/>
    </source>
</evidence>
<accession>A0A369A4U8</accession>
<feature type="transmembrane region" description="Helical" evidence="8">
    <location>
        <begin position="186"/>
        <end position="207"/>
    </location>
</feature>
<comment type="subcellular location">
    <subcellularLocation>
        <location evidence="1 8">Cell membrane</location>
        <topology evidence="1 8">Multi-pass membrane protein</topology>
    </subcellularLocation>
</comment>
<feature type="transmembrane region" description="Helical" evidence="8">
    <location>
        <begin position="12"/>
        <end position="31"/>
    </location>
</feature>
<dbReference type="EMBL" id="QPJS01000003">
    <property type="protein sequence ID" value="RCX03376.1"/>
    <property type="molecule type" value="Genomic_DNA"/>
</dbReference>
<organism evidence="9 10">
    <name type="scientific">Schleiferia thermophila</name>
    <dbReference type="NCBI Taxonomy" id="884107"/>
    <lineage>
        <taxon>Bacteria</taxon>
        <taxon>Pseudomonadati</taxon>
        <taxon>Bacteroidota</taxon>
        <taxon>Flavobacteriia</taxon>
        <taxon>Flavobacteriales</taxon>
        <taxon>Schleiferiaceae</taxon>
        <taxon>Schleiferia</taxon>
    </lineage>
</organism>
<comment type="caution">
    <text evidence="9">The sequence shown here is derived from an EMBL/GenBank/DDBJ whole genome shotgun (WGS) entry which is preliminary data.</text>
</comment>
<evidence type="ECO:0000256" key="1">
    <source>
        <dbReference type="ARBA" id="ARBA00004651"/>
    </source>
</evidence>
<dbReference type="PANTHER" id="PTHR30269">
    <property type="entry name" value="TRANSMEMBRANE PROTEIN YFCA"/>
    <property type="match status" value="1"/>
</dbReference>
<keyword evidence="4 8" id="KW-1003">Cell membrane</keyword>
<evidence type="ECO:0000256" key="2">
    <source>
        <dbReference type="ARBA" id="ARBA00009142"/>
    </source>
</evidence>
<feature type="transmembrane region" description="Helical" evidence="8">
    <location>
        <begin position="80"/>
        <end position="103"/>
    </location>
</feature>
<dbReference type="AlphaFoldDB" id="A0A369A4U8"/>
<keyword evidence="7 8" id="KW-0472">Membrane</keyword>
<keyword evidence="6 8" id="KW-1133">Transmembrane helix</keyword>
<keyword evidence="10" id="KW-1185">Reference proteome</keyword>
<keyword evidence="3" id="KW-0813">Transport</keyword>
<evidence type="ECO:0000313" key="10">
    <source>
        <dbReference type="Proteomes" id="UP000253517"/>
    </source>
</evidence>
<evidence type="ECO:0000256" key="7">
    <source>
        <dbReference type="ARBA" id="ARBA00023136"/>
    </source>
</evidence>
<dbReference type="RefSeq" id="WP_114366359.1">
    <property type="nucleotide sequence ID" value="NZ_BHZF01000003.1"/>
</dbReference>
<dbReference type="Pfam" id="PF01925">
    <property type="entry name" value="TauE"/>
    <property type="match status" value="1"/>
</dbReference>
<evidence type="ECO:0000256" key="5">
    <source>
        <dbReference type="ARBA" id="ARBA00022692"/>
    </source>
</evidence>
<reference evidence="9 10" key="1">
    <citation type="submission" date="2018-07" db="EMBL/GenBank/DDBJ databases">
        <title>Genomic Encyclopedia of Type Strains, Phase IV (KMG-IV): sequencing the most valuable type-strain genomes for metagenomic binning, comparative biology and taxonomic classification.</title>
        <authorList>
            <person name="Goeker M."/>
        </authorList>
    </citation>
    <scope>NUCLEOTIDE SEQUENCE [LARGE SCALE GENOMIC DNA]</scope>
    <source>
        <strain evidence="9 10">DSM 21410</strain>
    </source>
</reference>